<gene>
    <name evidence="2" type="ORF">KQ875_02805</name>
</gene>
<evidence type="ECO:0000313" key="2">
    <source>
        <dbReference type="EMBL" id="MBU4692513.1"/>
    </source>
</evidence>
<protein>
    <recommendedName>
        <fullName evidence="4">DUF4231 domain-containing protein</fullName>
    </recommendedName>
</protein>
<keyword evidence="1" id="KW-0812">Transmembrane</keyword>
<evidence type="ECO:0008006" key="4">
    <source>
        <dbReference type="Google" id="ProtNLM"/>
    </source>
</evidence>
<proteinExistence type="predicted"/>
<keyword evidence="3" id="KW-1185">Reference proteome</keyword>
<evidence type="ECO:0000313" key="3">
    <source>
        <dbReference type="Proteomes" id="UP000718793"/>
    </source>
</evidence>
<feature type="transmembrane region" description="Helical" evidence="1">
    <location>
        <begin position="29"/>
        <end position="54"/>
    </location>
</feature>
<dbReference type="RefSeq" id="WP_216489179.1">
    <property type="nucleotide sequence ID" value="NZ_JAHMHH010000003.1"/>
</dbReference>
<evidence type="ECO:0000256" key="1">
    <source>
        <dbReference type="SAM" id="Phobius"/>
    </source>
</evidence>
<accession>A0ABS6DQU3</accession>
<name>A0ABS6DQU3_9MOLU</name>
<dbReference type="EMBL" id="JAHMHH010000003">
    <property type="protein sequence ID" value="MBU4692513.1"/>
    <property type="molecule type" value="Genomic_DNA"/>
</dbReference>
<reference evidence="2" key="1">
    <citation type="submission" date="2021-06" db="EMBL/GenBank/DDBJ databases">
        <title>Novel Mycoplasma species detected in California sea lions (Zalophus californianus) from the USA.</title>
        <authorList>
            <person name="Volokhov D.V."/>
            <person name="Furtak V.A."/>
            <person name="Zagorodnyaya T.A."/>
        </authorList>
    </citation>
    <scope>NUCLEOTIDE SEQUENCE [LARGE SCALE GENOMIC DNA]</scope>
    <source>
        <strain evidence="2">CSL 5346</strain>
    </source>
</reference>
<feature type="transmembrane region" description="Helical" evidence="1">
    <location>
        <begin position="74"/>
        <end position="97"/>
    </location>
</feature>
<keyword evidence="1" id="KW-1133">Transmembrane helix</keyword>
<sequence>MENKENLTNQRILKYIEQNSNKFIKKIKFATILQSVINFAILLLNLSVLILSSFTIKLGVQWLKTAPKEEANSIILTIFVSVSTIALFILAVVQAIYKSRAKTYSYKKIYESLFYINMCYTNDTKYTSNEYKKQKDEIIKLKNDKPNQKIKDIIINVLVGKNDNK</sequence>
<comment type="caution">
    <text evidence="2">The sequence shown here is derived from an EMBL/GenBank/DDBJ whole genome shotgun (WGS) entry which is preliminary data.</text>
</comment>
<dbReference type="Proteomes" id="UP000718793">
    <property type="component" value="Unassembled WGS sequence"/>
</dbReference>
<organism evidence="2 3">
    <name type="scientific">Mycoplasma zalophi</name>
    <dbReference type="NCBI Taxonomy" id="191287"/>
    <lineage>
        <taxon>Bacteria</taxon>
        <taxon>Bacillati</taxon>
        <taxon>Mycoplasmatota</taxon>
        <taxon>Mollicutes</taxon>
        <taxon>Mycoplasmataceae</taxon>
        <taxon>Mycoplasma</taxon>
    </lineage>
</organism>
<keyword evidence="1" id="KW-0472">Membrane</keyword>